<organism evidence="3 4">
    <name type="scientific">Virgisporangium aurantiacum</name>
    <dbReference type="NCBI Taxonomy" id="175570"/>
    <lineage>
        <taxon>Bacteria</taxon>
        <taxon>Bacillati</taxon>
        <taxon>Actinomycetota</taxon>
        <taxon>Actinomycetes</taxon>
        <taxon>Micromonosporales</taxon>
        <taxon>Micromonosporaceae</taxon>
        <taxon>Virgisporangium</taxon>
    </lineage>
</organism>
<dbReference type="NCBIfam" id="TIGR03882">
    <property type="entry name" value="cyclo_dehyd_2"/>
    <property type="match status" value="1"/>
</dbReference>
<feature type="region of interest" description="Disordered" evidence="1">
    <location>
        <begin position="346"/>
        <end position="375"/>
    </location>
</feature>
<name>A0A8J3Z6B9_9ACTN</name>
<dbReference type="Gene3D" id="3.30.1330.230">
    <property type="match status" value="1"/>
</dbReference>
<dbReference type="Proteomes" id="UP000612585">
    <property type="component" value="Unassembled WGS sequence"/>
</dbReference>
<accession>A0A8J3Z6B9</accession>
<dbReference type="Gene3D" id="3.30.40.250">
    <property type="match status" value="1"/>
</dbReference>
<gene>
    <name evidence="3" type="ORF">Vau01_035710</name>
</gene>
<keyword evidence="4" id="KW-1185">Reference proteome</keyword>
<dbReference type="EMBL" id="BOPG01000023">
    <property type="protein sequence ID" value="GIJ56055.1"/>
    <property type="molecule type" value="Genomic_DNA"/>
</dbReference>
<feature type="domain" description="YcaO" evidence="2">
    <location>
        <begin position="430"/>
        <end position="737"/>
    </location>
</feature>
<evidence type="ECO:0000256" key="1">
    <source>
        <dbReference type="SAM" id="MobiDB-lite"/>
    </source>
</evidence>
<dbReference type="Gene3D" id="3.30.160.660">
    <property type="match status" value="1"/>
</dbReference>
<dbReference type="InterPro" id="IPR022291">
    <property type="entry name" value="Bacteriocin_synth_cyclodeHase"/>
</dbReference>
<dbReference type="Pfam" id="PF02624">
    <property type="entry name" value="YcaO"/>
    <property type="match status" value="1"/>
</dbReference>
<proteinExistence type="predicted"/>
<dbReference type="RefSeq" id="WP_203993737.1">
    <property type="nucleotide sequence ID" value="NZ_BOPG01000023.1"/>
</dbReference>
<sequence length="737" mass="76952">MSGSYQAVVESRPRIRQDVLYSQTPDGVLIRNADTGFHLKSKSAYRLTCLLAPYLNGRHTVAQLCTGLNDGQRGMVGDIVSKMLERGFARDASGDTPPETPLAPEVSARFAAQLNYIDHFTDSPERRFATLRAARIAVLGDDLVARWCVAGLVRNGAAHVGVEASLDRPDTGFADVVEEVAGLVRNGCDVEVTHLASPDWVGLDGYDAVLVTDAGAAPGLITGLLADGIPDGVVLLSATTVGDRVLVGPVMTADRAGCWVCATLRFGANDESGATAGVWTRAVVPAVESASTLSAPHAAMIGNLLAYEVFRVLTGTMPDEARDAVIVQRLDSLDAVAERLLPHPACPHCGDTPGDPLTDPSPASPAMTAARDAEDTDDAQLLLHELTSRLVQPNLGVFAEFDDERFTQIPLKVARLRFSTGHRAHREVTTFDVHHLVGARSSALLAAAGAYVDEVAPLPGVVRGTGGRPAVGPDRLDIGRGTRAAAGRVAQGTAHGTAHGVAHWVPATSLLSGAEVVVPAAAVRPLGAYNRAGLCVATSAGAGAGSTVAEALGAGLASALAFHALDRAVRGNAVVALDRSAFAADPELDFLNRSAANLGLEFEVLDLGGDRVSGMHTMLARARVGDEAPLWTIGADLDRRRAVVRALRDLVGVVQVATEFPEERISTGDGFLRAFDPYTLRAGGVTDEVAIDPVGSWSGVLGRLRVADRDAFAVSTTPADLRAAGIHTVRVLLADGA</sequence>
<evidence type="ECO:0000313" key="4">
    <source>
        <dbReference type="Proteomes" id="UP000612585"/>
    </source>
</evidence>
<dbReference type="PROSITE" id="PS51664">
    <property type="entry name" value="YCAO"/>
    <property type="match status" value="1"/>
</dbReference>
<dbReference type="AlphaFoldDB" id="A0A8J3Z6B9"/>
<protein>
    <recommendedName>
        <fullName evidence="2">YcaO domain-containing protein</fullName>
    </recommendedName>
</protein>
<dbReference type="InterPro" id="IPR003776">
    <property type="entry name" value="YcaO-like_dom"/>
</dbReference>
<evidence type="ECO:0000313" key="3">
    <source>
        <dbReference type="EMBL" id="GIJ56055.1"/>
    </source>
</evidence>
<reference evidence="3" key="1">
    <citation type="submission" date="2021-01" db="EMBL/GenBank/DDBJ databases">
        <title>Whole genome shotgun sequence of Virgisporangium aurantiacum NBRC 16421.</title>
        <authorList>
            <person name="Komaki H."/>
            <person name="Tamura T."/>
        </authorList>
    </citation>
    <scope>NUCLEOTIDE SEQUENCE</scope>
    <source>
        <strain evidence="3">NBRC 16421</strain>
    </source>
</reference>
<comment type="caution">
    <text evidence="3">The sequence shown here is derived from an EMBL/GenBank/DDBJ whole genome shotgun (WGS) entry which is preliminary data.</text>
</comment>
<dbReference type="Gene3D" id="3.40.50.720">
    <property type="entry name" value="NAD(P)-binding Rossmann-like Domain"/>
    <property type="match status" value="1"/>
</dbReference>
<evidence type="ECO:0000259" key="2">
    <source>
        <dbReference type="PROSITE" id="PS51664"/>
    </source>
</evidence>